<comment type="caution">
    <text evidence="5">The sequence shown here is derived from an EMBL/GenBank/DDBJ whole genome shotgun (WGS) entry which is preliminary data.</text>
</comment>
<dbReference type="RefSeq" id="WP_152194381.1">
    <property type="nucleotide sequence ID" value="NZ_WHPC01000127.1"/>
</dbReference>
<evidence type="ECO:0000259" key="4">
    <source>
        <dbReference type="Pfam" id="PF00933"/>
    </source>
</evidence>
<keyword evidence="3" id="KW-0326">Glycosidase</keyword>
<proteinExistence type="inferred from homology"/>
<dbReference type="EMBL" id="WHPC01000127">
    <property type="protein sequence ID" value="MPV38928.1"/>
    <property type="molecule type" value="Genomic_DNA"/>
</dbReference>
<gene>
    <name evidence="5" type="ORF">GB881_18125</name>
</gene>
<dbReference type="InterPro" id="IPR050226">
    <property type="entry name" value="NagZ_Beta-hexosaminidase"/>
</dbReference>
<evidence type="ECO:0000313" key="6">
    <source>
        <dbReference type="Proteomes" id="UP000437709"/>
    </source>
</evidence>
<dbReference type="InterPro" id="IPR017853">
    <property type="entry name" value="GH"/>
</dbReference>
<dbReference type="Gene3D" id="3.20.20.300">
    <property type="entry name" value="Glycoside hydrolase, family 3, N-terminal domain"/>
    <property type="match status" value="1"/>
</dbReference>
<keyword evidence="6" id="KW-1185">Reference proteome</keyword>
<sequence>MVGQMLMVGFRGTSLAPDNPIVADLRDRHLGAVVLFAHDVPSGDPVRNIDSPQQLSELTAALQAEAHSPLLVATDQEGGRVARLGPEHGFPATASAAELGAADDPAATRQAAAAIARTLRDAGINLNLAPVVDVNLNPANPVIGALDRSFSADPAVVAEQAAAFVQGHHDEGVLTSLKHFPGHGSSRGDSHAGFVDVTDVWSPVELEPYRELIHGGLADSVMVAHVFNAELDPDLPASLSHRTITGLLRDELGYDGVVVSDDLQMRAITDGWSLEEAIRLAVLAGTDLLAFSNNIDFFTPDLGARAYDALMALVASGEVSEERLAQSYERLARLKARAG</sequence>
<evidence type="ECO:0000256" key="1">
    <source>
        <dbReference type="ARBA" id="ARBA00005336"/>
    </source>
</evidence>
<evidence type="ECO:0000256" key="2">
    <source>
        <dbReference type="ARBA" id="ARBA00022801"/>
    </source>
</evidence>
<evidence type="ECO:0000313" key="5">
    <source>
        <dbReference type="EMBL" id="MPV38928.1"/>
    </source>
</evidence>
<reference evidence="5 6" key="1">
    <citation type="submission" date="2019-10" db="EMBL/GenBank/DDBJ databases">
        <title>Georgenia wutianyii sp. nov. and Georgenia yuyongxinii sp. nov. isolated from plateau pika (Ochotona curzoniae) in the Qinghai-Tibet plateau of China.</title>
        <authorList>
            <person name="Tian Z."/>
        </authorList>
    </citation>
    <scope>NUCLEOTIDE SEQUENCE [LARGE SCALE GENOMIC DNA]</scope>
    <source>
        <strain evidence="5 6">JCM 19765</strain>
    </source>
</reference>
<dbReference type="SUPFAM" id="SSF51445">
    <property type="entry name" value="(Trans)glycosidases"/>
    <property type="match status" value="1"/>
</dbReference>
<dbReference type="Pfam" id="PF00933">
    <property type="entry name" value="Glyco_hydro_3"/>
    <property type="match status" value="1"/>
</dbReference>
<dbReference type="GO" id="GO:0009254">
    <property type="term" value="P:peptidoglycan turnover"/>
    <property type="evidence" value="ECO:0007669"/>
    <property type="project" value="TreeGrafter"/>
</dbReference>
<dbReference type="GO" id="GO:0005975">
    <property type="term" value="P:carbohydrate metabolic process"/>
    <property type="evidence" value="ECO:0007669"/>
    <property type="project" value="InterPro"/>
</dbReference>
<comment type="similarity">
    <text evidence="1">Belongs to the glycosyl hydrolase 3 family.</text>
</comment>
<keyword evidence="2 5" id="KW-0378">Hydrolase</keyword>
<feature type="domain" description="Glycoside hydrolase family 3 N-terminal" evidence="4">
    <location>
        <begin position="2"/>
        <end position="334"/>
    </location>
</feature>
<evidence type="ECO:0000256" key="3">
    <source>
        <dbReference type="ARBA" id="ARBA00023295"/>
    </source>
</evidence>
<name>A0A6N7EP87_9MICO</name>
<protein>
    <submittedName>
        <fullName evidence="5">Glycoside hydrolase family 3</fullName>
    </submittedName>
</protein>
<dbReference type="GO" id="GO:0004553">
    <property type="term" value="F:hydrolase activity, hydrolyzing O-glycosyl compounds"/>
    <property type="evidence" value="ECO:0007669"/>
    <property type="project" value="InterPro"/>
</dbReference>
<dbReference type="InterPro" id="IPR001764">
    <property type="entry name" value="Glyco_hydro_3_N"/>
</dbReference>
<dbReference type="InterPro" id="IPR036962">
    <property type="entry name" value="Glyco_hydro_3_N_sf"/>
</dbReference>
<organism evidence="5 6">
    <name type="scientific">Georgenia subflava</name>
    <dbReference type="NCBI Taxonomy" id="1622177"/>
    <lineage>
        <taxon>Bacteria</taxon>
        <taxon>Bacillati</taxon>
        <taxon>Actinomycetota</taxon>
        <taxon>Actinomycetes</taxon>
        <taxon>Micrococcales</taxon>
        <taxon>Bogoriellaceae</taxon>
        <taxon>Georgenia</taxon>
    </lineage>
</organism>
<dbReference type="Proteomes" id="UP000437709">
    <property type="component" value="Unassembled WGS sequence"/>
</dbReference>
<accession>A0A6N7EP87</accession>
<dbReference type="OrthoDB" id="9805821at2"/>
<dbReference type="PANTHER" id="PTHR30480">
    <property type="entry name" value="BETA-HEXOSAMINIDASE-RELATED"/>
    <property type="match status" value="1"/>
</dbReference>
<dbReference type="PANTHER" id="PTHR30480:SF16">
    <property type="entry name" value="GLYCOSIDE HYDROLASE FAMILY 3 DOMAIN PROTEIN"/>
    <property type="match status" value="1"/>
</dbReference>
<dbReference type="AlphaFoldDB" id="A0A6N7EP87"/>